<dbReference type="AlphaFoldDB" id="A0AAV6Z0J3"/>
<evidence type="ECO:0000313" key="3">
    <source>
        <dbReference type="Proteomes" id="UP000824782"/>
    </source>
</evidence>
<evidence type="ECO:0000313" key="2">
    <source>
        <dbReference type="EMBL" id="KAG8542671.1"/>
    </source>
</evidence>
<name>A0AAV6Z0J3_ENGPU</name>
<organism evidence="2 3">
    <name type="scientific">Engystomops pustulosus</name>
    <name type="common">Tungara frog</name>
    <name type="synonym">Physalaemus pustulosus</name>
    <dbReference type="NCBI Taxonomy" id="76066"/>
    <lineage>
        <taxon>Eukaryota</taxon>
        <taxon>Metazoa</taxon>
        <taxon>Chordata</taxon>
        <taxon>Craniata</taxon>
        <taxon>Vertebrata</taxon>
        <taxon>Euteleostomi</taxon>
        <taxon>Amphibia</taxon>
        <taxon>Batrachia</taxon>
        <taxon>Anura</taxon>
        <taxon>Neobatrachia</taxon>
        <taxon>Hyloidea</taxon>
        <taxon>Leptodactylidae</taxon>
        <taxon>Leiuperinae</taxon>
        <taxon>Engystomops</taxon>
    </lineage>
</organism>
<dbReference type="Proteomes" id="UP000824782">
    <property type="component" value="Unassembled WGS sequence"/>
</dbReference>
<dbReference type="EMBL" id="WNYA01004608">
    <property type="protein sequence ID" value="KAG8542671.1"/>
    <property type="molecule type" value="Genomic_DNA"/>
</dbReference>
<protein>
    <submittedName>
        <fullName evidence="2">Uncharacterized protein</fullName>
    </submittedName>
</protein>
<evidence type="ECO:0000256" key="1">
    <source>
        <dbReference type="SAM" id="MobiDB-lite"/>
    </source>
</evidence>
<reference evidence="2" key="1">
    <citation type="thesis" date="2020" institute="ProQuest LLC" country="789 East Eisenhower Parkway, Ann Arbor, MI, USA">
        <title>Comparative Genomics and Chromosome Evolution.</title>
        <authorList>
            <person name="Mudd A.B."/>
        </authorList>
    </citation>
    <scope>NUCLEOTIDE SEQUENCE</scope>
    <source>
        <strain evidence="2">237g6f4</strain>
        <tissue evidence="2">Blood</tissue>
    </source>
</reference>
<comment type="caution">
    <text evidence="2">The sequence shown here is derived from an EMBL/GenBank/DDBJ whole genome shotgun (WGS) entry which is preliminary data.</text>
</comment>
<proteinExistence type="predicted"/>
<sequence>MFLHLASECYCTCVMQICQSQGAFRRSRDCEHKRARKKRHGEMSQTSLKKGGKDSGPTQEPKKVDKRQTRSPGKVGEVRNSGGS</sequence>
<feature type="region of interest" description="Disordered" evidence="1">
    <location>
        <begin position="28"/>
        <end position="84"/>
    </location>
</feature>
<gene>
    <name evidence="2" type="ORF">GDO81_026294</name>
</gene>
<keyword evidence="3" id="KW-1185">Reference proteome</keyword>
<accession>A0AAV6Z0J3</accession>